<dbReference type="Gene3D" id="1.10.510.10">
    <property type="entry name" value="Transferase(Phosphotransferase) domain 1"/>
    <property type="match status" value="1"/>
</dbReference>
<evidence type="ECO:0000259" key="2">
    <source>
        <dbReference type="PROSITE" id="PS50011"/>
    </source>
</evidence>
<name>A0ABP1CHR2_9APHY</name>
<gene>
    <name evidence="3" type="ORF">GFSPODELE1_LOCUS214</name>
</gene>
<dbReference type="SUPFAM" id="SSF56112">
    <property type="entry name" value="Protein kinase-like (PK-like)"/>
    <property type="match status" value="1"/>
</dbReference>
<reference evidence="4" key="1">
    <citation type="submission" date="2024-04" db="EMBL/GenBank/DDBJ databases">
        <authorList>
            <person name="Shaw F."/>
            <person name="Minotto A."/>
        </authorList>
    </citation>
    <scope>NUCLEOTIDE SEQUENCE [LARGE SCALE GENOMIC DNA]</scope>
</reference>
<dbReference type="InterPro" id="IPR051681">
    <property type="entry name" value="Ser/Thr_Kinases-Pseudokinases"/>
</dbReference>
<keyword evidence="4" id="KW-1185">Reference proteome</keyword>
<feature type="region of interest" description="Disordered" evidence="1">
    <location>
        <begin position="341"/>
        <end position="361"/>
    </location>
</feature>
<dbReference type="PROSITE" id="PS50011">
    <property type="entry name" value="PROTEIN_KINASE_DOM"/>
    <property type="match status" value="1"/>
</dbReference>
<dbReference type="Pfam" id="PF07714">
    <property type="entry name" value="PK_Tyr_Ser-Thr"/>
    <property type="match status" value="1"/>
</dbReference>
<organism evidence="3 4">
    <name type="scientific">Somion occarium</name>
    <dbReference type="NCBI Taxonomy" id="3059160"/>
    <lineage>
        <taxon>Eukaryota</taxon>
        <taxon>Fungi</taxon>
        <taxon>Dikarya</taxon>
        <taxon>Basidiomycota</taxon>
        <taxon>Agaricomycotina</taxon>
        <taxon>Agaricomycetes</taxon>
        <taxon>Polyporales</taxon>
        <taxon>Cerrenaceae</taxon>
        <taxon>Somion</taxon>
    </lineage>
</organism>
<feature type="domain" description="Protein kinase" evidence="2">
    <location>
        <begin position="49"/>
        <end position="319"/>
    </location>
</feature>
<evidence type="ECO:0000313" key="4">
    <source>
        <dbReference type="Proteomes" id="UP001497453"/>
    </source>
</evidence>
<proteinExistence type="predicted"/>
<dbReference type="EMBL" id="OZ037944">
    <property type="protein sequence ID" value="CAL1694223.1"/>
    <property type="molecule type" value="Genomic_DNA"/>
</dbReference>
<feature type="compositionally biased region" description="Polar residues" evidence="1">
    <location>
        <begin position="341"/>
        <end position="352"/>
    </location>
</feature>
<dbReference type="InterPro" id="IPR001245">
    <property type="entry name" value="Ser-Thr/Tyr_kinase_cat_dom"/>
</dbReference>
<evidence type="ECO:0000313" key="3">
    <source>
        <dbReference type="EMBL" id="CAL1694223.1"/>
    </source>
</evidence>
<dbReference type="InterPro" id="IPR011009">
    <property type="entry name" value="Kinase-like_dom_sf"/>
</dbReference>
<accession>A0ABP1CHR2</accession>
<sequence length="413" mass="47311">MSKFQHRHRTVQDTRDDNVFRRRELWCWFTSVVSELRLPAHLFIELSGVDDKSQNETGNWSSRVFKSNYAGQVVVGKRIRAFPFLATSPTKFRRFLTQYQKWRALEHPNVFPMLGLDLTDPVYPILVMPCSINIRQFVARRWPSSYPEAAVLDKWLLGVCSGLRYLHENSIHHQRLCGNNIMMSDKGVPQLTDFDFDSFRNVKLFPQFRALDNYNRWRAPELLRLHLGLDKSQLSTSAKSDVYSFACVCVELYTNDIPFPSSTNQEVWQYVTHEGRRPNHSTVATFCVQMAPAMWDLVNICLDFTPTKRPTSSELHKRLERIIQDYTVVNIVTRDKTSASRSCLQHESSDTPGTLDIAGRPSCGQSLHSTTANISASKASTCPCTRSCSCGPNTLSPMDSFVWPQPPDRPHSR</sequence>
<protein>
    <recommendedName>
        <fullName evidence="2">Protein kinase domain-containing protein</fullName>
    </recommendedName>
</protein>
<dbReference type="Gene3D" id="3.30.200.20">
    <property type="entry name" value="Phosphorylase Kinase, domain 1"/>
    <property type="match status" value="1"/>
</dbReference>
<evidence type="ECO:0000256" key="1">
    <source>
        <dbReference type="SAM" id="MobiDB-lite"/>
    </source>
</evidence>
<dbReference type="InterPro" id="IPR000719">
    <property type="entry name" value="Prot_kinase_dom"/>
</dbReference>
<dbReference type="PANTHER" id="PTHR44329">
    <property type="entry name" value="SERINE/THREONINE-PROTEIN KINASE TNNI3K-RELATED"/>
    <property type="match status" value="1"/>
</dbReference>
<dbReference type="Proteomes" id="UP001497453">
    <property type="component" value="Chromosome 1"/>
</dbReference>